<reference evidence="2 3" key="1">
    <citation type="submission" date="2021-01" db="EMBL/GenBank/DDBJ databases">
        <title>Genomic Encyclopedia of Type Strains, Phase IV (KMG-IV): sequencing the most valuable type-strain genomes for metagenomic binning, comparative biology and taxonomic classification.</title>
        <authorList>
            <person name="Goeker M."/>
        </authorList>
    </citation>
    <scope>NUCLEOTIDE SEQUENCE [LARGE SCALE GENOMIC DNA]</scope>
    <source>
        <strain evidence="2 3">DSM 28236</strain>
    </source>
</reference>
<keyword evidence="3" id="KW-1185">Reference proteome</keyword>
<organism evidence="2 3">
    <name type="scientific">Scopulibacillus daqui</name>
    <dbReference type="NCBI Taxonomy" id="1469162"/>
    <lineage>
        <taxon>Bacteria</taxon>
        <taxon>Bacillati</taxon>
        <taxon>Bacillota</taxon>
        <taxon>Bacilli</taxon>
        <taxon>Bacillales</taxon>
        <taxon>Sporolactobacillaceae</taxon>
        <taxon>Scopulibacillus</taxon>
    </lineage>
</organism>
<accession>A0ABS2Q4J5</accession>
<comment type="caution">
    <text evidence="2">The sequence shown here is derived from an EMBL/GenBank/DDBJ whole genome shotgun (WGS) entry which is preliminary data.</text>
</comment>
<sequence>MKKKIWMSILSIIIIPLIFIIINWLRNIGHPNSHIDYMGITIDSIVFILLFNLFFLPMFKVR</sequence>
<feature type="transmembrane region" description="Helical" evidence="1">
    <location>
        <begin position="5"/>
        <end position="25"/>
    </location>
</feature>
<gene>
    <name evidence="2" type="ORF">JOD45_003282</name>
</gene>
<dbReference type="EMBL" id="JAFBER010000042">
    <property type="protein sequence ID" value="MBM7647046.1"/>
    <property type="molecule type" value="Genomic_DNA"/>
</dbReference>
<evidence type="ECO:0000313" key="3">
    <source>
        <dbReference type="Proteomes" id="UP000808914"/>
    </source>
</evidence>
<keyword evidence="1" id="KW-0472">Membrane</keyword>
<protein>
    <submittedName>
        <fullName evidence="2">Uncharacterized protein</fullName>
    </submittedName>
</protein>
<evidence type="ECO:0000313" key="2">
    <source>
        <dbReference type="EMBL" id="MBM7647046.1"/>
    </source>
</evidence>
<proteinExistence type="predicted"/>
<name>A0ABS2Q4J5_9BACL</name>
<dbReference type="Proteomes" id="UP000808914">
    <property type="component" value="Unassembled WGS sequence"/>
</dbReference>
<feature type="transmembrane region" description="Helical" evidence="1">
    <location>
        <begin position="37"/>
        <end position="59"/>
    </location>
</feature>
<evidence type="ECO:0000256" key="1">
    <source>
        <dbReference type="SAM" id="Phobius"/>
    </source>
</evidence>
<keyword evidence="1" id="KW-0812">Transmembrane</keyword>
<keyword evidence="1" id="KW-1133">Transmembrane helix</keyword>